<dbReference type="AlphaFoldDB" id="A0A552UYX2"/>
<name>A0A552UYX2_9FLAO</name>
<dbReference type="Gene3D" id="3.40.50.1240">
    <property type="entry name" value="Phosphoglycerate mutase-like"/>
    <property type="match status" value="1"/>
</dbReference>
<gene>
    <name evidence="1" type="ORF">FMM05_14510</name>
</gene>
<dbReference type="OrthoDB" id="3296006at2"/>
<comment type="caution">
    <text evidence="1">The sequence shown here is derived from an EMBL/GenBank/DDBJ whole genome shotgun (WGS) entry which is preliminary data.</text>
</comment>
<dbReference type="CDD" id="cd07067">
    <property type="entry name" value="HP_PGM_like"/>
    <property type="match status" value="1"/>
</dbReference>
<protein>
    <submittedName>
        <fullName evidence="1">Histidine phosphatase family protein</fullName>
    </submittedName>
</protein>
<proteinExistence type="predicted"/>
<sequence>MKNIYLVITFLFFTKLWSQSATTTIYLIRHAEKVDNSADPELSEAGKARAAKWAQYFKDKPIDYFFVTSYKRTALTAWPIGEAQNKHLFETYDPDMPLMGLANKYRGKTLLIVGHSNTIPAAINELLLEKTYPDIPDNEFGYLYKITVTGSKITHELIKT</sequence>
<reference evidence="1 2" key="1">
    <citation type="submission" date="2019-07" db="EMBL/GenBank/DDBJ databases">
        <title>Flavobacterium sp. nov., isolated from glacier ice.</title>
        <authorList>
            <person name="Liu Q."/>
            <person name="Xin Y.-H."/>
        </authorList>
    </citation>
    <scope>NUCLEOTIDE SEQUENCE [LARGE SCALE GENOMIC DNA]</scope>
    <source>
        <strain evidence="1 2">ZT4R6</strain>
    </source>
</reference>
<dbReference type="InterPro" id="IPR029033">
    <property type="entry name" value="His_PPase_superfam"/>
</dbReference>
<accession>A0A552UYX2</accession>
<organism evidence="1 2">
    <name type="scientific">Flavobacterium zepuense</name>
    <dbReference type="NCBI Taxonomy" id="2593302"/>
    <lineage>
        <taxon>Bacteria</taxon>
        <taxon>Pseudomonadati</taxon>
        <taxon>Bacteroidota</taxon>
        <taxon>Flavobacteriia</taxon>
        <taxon>Flavobacteriales</taxon>
        <taxon>Flavobacteriaceae</taxon>
        <taxon>Flavobacterium</taxon>
    </lineage>
</organism>
<keyword evidence="2" id="KW-1185">Reference proteome</keyword>
<dbReference type="Pfam" id="PF00300">
    <property type="entry name" value="His_Phos_1"/>
    <property type="match status" value="1"/>
</dbReference>
<evidence type="ECO:0000313" key="1">
    <source>
        <dbReference type="EMBL" id="TRW23401.1"/>
    </source>
</evidence>
<dbReference type="RefSeq" id="WP_143374115.1">
    <property type="nucleotide sequence ID" value="NZ_VJVZ01000009.1"/>
</dbReference>
<dbReference type="EMBL" id="VJVZ01000009">
    <property type="protein sequence ID" value="TRW23401.1"/>
    <property type="molecule type" value="Genomic_DNA"/>
</dbReference>
<dbReference type="Proteomes" id="UP000320643">
    <property type="component" value="Unassembled WGS sequence"/>
</dbReference>
<dbReference type="InterPro" id="IPR013078">
    <property type="entry name" value="His_Pase_superF_clade-1"/>
</dbReference>
<evidence type="ECO:0000313" key="2">
    <source>
        <dbReference type="Proteomes" id="UP000320643"/>
    </source>
</evidence>
<dbReference type="SUPFAM" id="SSF53254">
    <property type="entry name" value="Phosphoglycerate mutase-like"/>
    <property type="match status" value="1"/>
</dbReference>
<dbReference type="SMART" id="SM00855">
    <property type="entry name" value="PGAM"/>
    <property type="match status" value="1"/>
</dbReference>